<comment type="caution">
    <text evidence="1">The sequence shown here is derived from an EMBL/GenBank/DDBJ whole genome shotgun (WGS) entry which is preliminary data.</text>
</comment>
<accession>A0A918Z1X6</accession>
<evidence type="ECO:0000313" key="1">
    <source>
        <dbReference type="EMBL" id="GHE34269.1"/>
    </source>
</evidence>
<protein>
    <submittedName>
        <fullName evidence="1">Uncharacterized protein</fullName>
    </submittedName>
</protein>
<sequence>MGRPVVKDPLGGQLGRPLHLAASPCGVSNENAAPRASGEASLLALKPWSRLSELSRVPIRINEASRRRASKWLQKTAR</sequence>
<name>A0A918Z1X6_9ACTN</name>
<evidence type="ECO:0000313" key="2">
    <source>
        <dbReference type="Proteomes" id="UP000603227"/>
    </source>
</evidence>
<reference evidence="1" key="1">
    <citation type="journal article" date="2014" name="Int. J. Syst. Evol. Microbiol.">
        <title>Complete genome sequence of Corynebacterium casei LMG S-19264T (=DSM 44701T), isolated from a smear-ripened cheese.</title>
        <authorList>
            <consortium name="US DOE Joint Genome Institute (JGI-PGF)"/>
            <person name="Walter F."/>
            <person name="Albersmeier A."/>
            <person name="Kalinowski J."/>
            <person name="Ruckert C."/>
        </authorList>
    </citation>
    <scope>NUCLEOTIDE SEQUENCE</scope>
    <source>
        <strain evidence="1">CGMCC 4.7403</strain>
    </source>
</reference>
<organism evidence="1 2">
    <name type="scientific">Streptomyces capitiformicae</name>
    <dbReference type="NCBI Taxonomy" id="2014920"/>
    <lineage>
        <taxon>Bacteria</taxon>
        <taxon>Bacillati</taxon>
        <taxon>Actinomycetota</taxon>
        <taxon>Actinomycetes</taxon>
        <taxon>Kitasatosporales</taxon>
        <taxon>Streptomycetaceae</taxon>
        <taxon>Streptomyces</taxon>
    </lineage>
</organism>
<dbReference type="EMBL" id="BNAT01000019">
    <property type="protein sequence ID" value="GHE34269.1"/>
    <property type="molecule type" value="Genomic_DNA"/>
</dbReference>
<proteinExistence type="predicted"/>
<reference evidence="1" key="2">
    <citation type="submission" date="2020-09" db="EMBL/GenBank/DDBJ databases">
        <authorList>
            <person name="Sun Q."/>
            <person name="Zhou Y."/>
        </authorList>
    </citation>
    <scope>NUCLEOTIDE SEQUENCE</scope>
    <source>
        <strain evidence="1">CGMCC 4.7403</strain>
    </source>
</reference>
<gene>
    <name evidence="1" type="ORF">GCM10017771_51760</name>
</gene>
<dbReference type="AlphaFoldDB" id="A0A918Z1X6"/>
<keyword evidence="2" id="KW-1185">Reference proteome</keyword>
<dbReference type="Proteomes" id="UP000603227">
    <property type="component" value="Unassembled WGS sequence"/>
</dbReference>